<dbReference type="InterPro" id="IPR036277">
    <property type="entry name" value="SMC_hinge_sf"/>
</dbReference>
<dbReference type="GO" id="GO:0006260">
    <property type="term" value="P:DNA replication"/>
    <property type="evidence" value="ECO:0007669"/>
    <property type="project" value="UniProtKB-UniRule"/>
</dbReference>
<dbReference type="Gene3D" id="3.40.50.300">
    <property type="entry name" value="P-loop containing nucleotide triphosphate hydrolases"/>
    <property type="match status" value="2"/>
</dbReference>
<evidence type="ECO:0000256" key="5">
    <source>
        <dbReference type="ARBA" id="ARBA00023125"/>
    </source>
</evidence>
<feature type="coiled-coil region" evidence="6">
    <location>
        <begin position="169"/>
        <end position="210"/>
    </location>
</feature>
<dbReference type="HAMAP" id="MF_01894">
    <property type="entry name" value="Smc_prok"/>
    <property type="match status" value="1"/>
</dbReference>
<feature type="domain" description="SMC hinge" evidence="7">
    <location>
        <begin position="525"/>
        <end position="639"/>
    </location>
</feature>
<sequence>MTSRLKTLELQGYKTFASRTVFEFPGRITAIVGPNGSGKSNIADAIRWVLGEQSYTLLRGRKTEDMIFAGSELRPRASMASAMITFENEDGWLPIDYGEVSIARRAYRDGQNEYLLNGQRVRLKEISEILAQSGLAERTYTIIGQGLVDAALSLRPEERRKFFEEAAGIGLYRSRREEALNRLEQTRRNLERVQDILSELEPRLKSLEKQAARVIEYERIKADLRLLLREWYGYQWQRMQAELTHARDVLTVQENRLHQVRQQSQQVEKRVQEVRLQIQRLREVLNEWHAQSAEVHRQREEINRILAVLDERQRSLTDQKATTRYDLTRLEEESQQHSKRLQAVQEELTVQQAALEEAKQQAGAAQKAFAEKKAQRDQVEGELRDLRRKLTRLETQQVEVKARQRELNNRLERLRSEENQLTQQIPQMTTTLHQAEAELLSVQQLLESLQDRRQQIEERLRTLQKQQRELEESRSQLQEQNNAIRAELARKRAEMKVLEQAERNYNGLGQGVKVVMTAAEQKKIKGSIQPLSRLIQVPSELTTAVAAVLGESLEGLTIEADVETEEVLQFLENMENGRAVLFPLEWLRGETHIPAPKEENVFGNAADVVVYPAAIKRLVMLLLGKVWIVRDRQTARRLIQNQPADLRIVTLSGEVFFGSGEVRAGKENRAELISRPRQLKELNDEIRQLEARLAEGEGLVAENQKQREAFEQQRRVAERELSETQEQEKFQQRNLQKITMQVEQTRQKLSWQQSQVEQLRQQTGSSQKEREDLIGQMNALTREAQQVESHLREVQRALNNLMLDDLQSQVIHWNTQVSVMERVLQDMQRRLNDFQQALERNQHQQQTYRERLNQLDRLMEELEAEKTKRKAEAGQLNQAIEEVQAKIQPAEEELNELESRYENLQKDLSAAQQNTAVAERHATQAQLEFGRIRENLESLRRRVEEDFGLVAFEYQNEVSGPTPLPLEGMVEQLPVVKEISPDLEENINRQRSHLRRMGAINPDAHSEYLAVKERYEFLIQQVADLKKADQDLREIIAELDGLMKKEFRKTFDAVAAEFKENFARLFGGGSARLVLENEESPIEGGIDIEARLPGRREQGLSLLSGGERSLTAVALIFSLLKVSPTPFCVLDEVDAMLDESNVGRFCELLQELSHTTQFIVITHNRNTVQVADVIYGVTMGKDTASQVISLRLDEVGEEMVR</sequence>
<keyword evidence="1 6" id="KW-0963">Cytoplasm</keyword>
<protein>
    <recommendedName>
        <fullName evidence="6">Chromosome partition protein Smc</fullName>
    </recommendedName>
</protein>
<dbReference type="GO" id="GO:0005524">
    <property type="term" value="F:ATP binding"/>
    <property type="evidence" value="ECO:0007669"/>
    <property type="project" value="UniProtKB-UniRule"/>
</dbReference>
<organism evidence="8">
    <name type="scientific">Bellilinea caldifistulae</name>
    <dbReference type="NCBI Taxonomy" id="360411"/>
    <lineage>
        <taxon>Bacteria</taxon>
        <taxon>Bacillati</taxon>
        <taxon>Chloroflexota</taxon>
        <taxon>Anaerolineae</taxon>
        <taxon>Anaerolineales</taxon>
        <taxon>Anaerolineaceae</taxon>
        <taxon>Bellilinea</taxon>
    </lineage>
</organism>
<dbReference type="InterPro" id="IPR010935">
    <property type="entry name" value="SMC_hinge"/>
</dbReference>
<dbReference type="Pfam" id="PF06470">
    <property type="entry name" value="SMC_hinge"/>
    <property type="match status" value="1"/>
</dbReference>
<dbReference type="Pfam" id="PF02463">
    <property type="entry name" value="SMC_N"/>
    <property type="match status" value="1"/>
</dbReference>
<keyword evidence="5 6" id="KW-0238">DNA-binding</keyword>
<dbReference type="InterPro" id="IPR027417">
    <property type="entry name" value="P-loop_NTPase"/>
</dbReference>
<dbReference type="PANTHER" id="PTHR43977">
    <property type="entry name" value="STRUCTURAL MAINTENANCE OF CHROMOSOMES PROTEIN 3"/>
    <property type="match status" value="1"/>
</dbReference>
<dbReference type="SUPFAM" id="SSF75553">
    <property type="entry name" value="Smc hinge domain"/>
    <property type="match status" value="1"/>
</dbReference>
<evidence type="ECO:0000256" key="6">
    <source>
        <dbReference type="HAMAP-Rule" id="MF_01894"/>
    </source>
</evidence>
<name>A0A7C4Q3J5_9CHLR</name>
<dbReference type="GO" id="GO:0005737">
    <property type="term" value="C:cytoplasm"/>
    <property type="evidence" value="ECO:0007669"/>
    <property type="project" value="UniProtKB-SubCell"/>
</dbReference>
<evidence type="ECO:0000259" key="7">
    <source>
        <dbReference type="SMART" id="SM00968"/>
    </source>
</evidence>
<comment type="similarity">
    <text evidence="6">Belongs to the SMC family.</text>
</comment>
<feature type="coiled-coil region" evidence="6">
    <location>
        <begin position="679"/>
        <end position="942"/>
    </location>
</feature>
<comment type="domain">
    <text evidence="6">Contains large globular domains required for ATP hydrolysis at each terminus and a third globular domain forming a flexible hinge near the middle of the molecule. These domains are separated by coiled-coil structures.</text>
</comment>
<keyword evidence="3 6" id="KW-0067">ATP-binding</keyword>
<evidence type="ECO:0000256" key="1">
    <source>
        <dbReference type="ARBA" id="ARBA00022490"/>
    </source>
</evidence>
<dbReference type="SUPFAM" id="SSF52540">
    <property type="entry name" value="P-loop containing nucleoside triphosphate hydrolases"/>
    <property type="match status" value="1"/>
</dbReference>
<dbReference type="InterPro" id="IPR003395">
    <property type="entry name" value="RecF/RecN/SMC_N"/>
</dbReference>
<evidence type="ECO:0000256" key="4">
    <source>
        <dbReference type="ARBA" id="ARBA00023054"/>
    </source>
</evidence>
<dbReference type="AlphaFoldDB" id="A0A7C4Q3J5"/>
<comment type="subcellular location">
    <subcellularLocation>
        <location evidence="6">Cytoplasm</location>
    </subcellularLocation>
</comment>
<dbReference type="NCBIfam" id="TIGR02168">
    <property type="entry name" value="SMC_prok_B"/>
    <property type="match status" value="1"/>
</dbReference>
<dbReference type="Gene3D" id="6.10.140.1720">
    <property type="match status" value="1"/>
</dbReference>
<dbReference type="Gene3D" id="1.10.287.1490">
    <property type="match status" value="1"/>
</dbReference>
<keyword evidence="4 6" id="KW-0175">Coiled coil</keyword>
<feature type="binding site" evidence="6">
    <location>
        <begin position="34"/>
        <end position="41"/>
    </location>
    <ligand>
        <name>ATP</name>
        <dbReference type="ChEBI" id="CHEBI:30616"/>
    </ligand>
</feature>
<evidence type="ECO:0000256" key="2">
    <source>
        <dbReference type="ARBA" id="ARBA00022741"/>
    </source>
</evidence>
<dbReference type="GO" id="GO:0007062">
    <property type="term" value="P:sister chromatid cohesion"/>
    <property type="evidence" value="ECO:0007669"/>
    <property type="project" value="InterPro"/>
</dbReference>
<comment type="caution">
    <text evidence="8">The sequence shown here is derived from an EMBL/GenBank/DDBJ whole genome shotgun (WGS) entry which is preliminary data.</text>
</comment>
<proteinExistence type="inferred from homology"/>
<dbReference type="PIRSF" id="PIRSF005719">
    <property type="entry name" value="SMC"/>
    <property type="match status" value="1"/>
</dbReference>
<feature type="coiled-coil region" evidence="6">
    <location>
        <begin position="250"/>
        <end position="291"/>
    </location>
</feature>
<evidence type="ECO:0000313" key="8">
    <source>
        <dbReference type="EMBL" id="HGS87013.1"/>
    </source>
</evidence>
<dbReference type="GO" id="GO:0016887">
    <property type="term" value="F:ATP hydrolysis activity"/>
    <property type="evidence" value="ECO:0007669"/>
    <property type="project" value="InterPro"/>
</dbReference>
<dbReference type="GO" id="GO:0007059">
    <property type="term" value="P:chromosome segregation"/>
    <property type="evidence" value="ECO:0007669"/>
    <property type="project" value="UniProtKB-UniRule"/>
</dbReference>
<feature type="coiled-coil region" evidence="6">
    <location>
        <begin position="327"/>
        <end position="501"/>
    </location>
</feature>
<dbReference type="GO" id="GO:0005694">
    <property type="term" value="C:chromosome"/>
    <property type="evidence" value="ECO:0007669"/>
    <property type="project" value="InterPro"/>
</dbReference>
<gene>
    <name evidence="6 8" type="primary">smc</name>
    <name evidence="8" type="ORF">ENT17_05275</name>
</gene>
<accession>A0A7C4Q3J5</accession>
<dbReference type="EMBL" id="DSXR01000052">
    <property type="protein sequence ID" value="HGS87013.1"/>
    <property type="molecule type" value="Genomic_DNA"/>
</dbReference>
<dbReference type="InterPro" id="IPR024704">
    <property type="entry name" value="SMC"/>
</dbReference>
<comment type="function">
    <text evidence="6">Required for chromosome condensation and partitioning.</text>
</comment>
<dbReference type="Gene3D" id="3.30.70.1620">
    <property type="match status" value="1"/>
</dbReference>
<dbReference type="SMART" id="SM00968">
    <property type="entry name" value="SMC_hinge"/>
    <property type="match status" value="1"/>
</dbReference>
<keyword evidence="2 6" id="KW-0547">Nucleotide-binding</keyword>
<reference evidence="8" key="1">
    <citation type="journal article" date="2020" name="mSystems">
        <title>Genome- and Community-Level Interaction Insights into Carbon Utilization and Element Cycling Functions of Hydrothermarchaeota in Hydrothermal Sediment.</title>
        <authorList>
            <person name="Zhou Z."/>
            <person name="Liu Y."/>
            <person name="Xu W."/>
            <person name="Pan J."/>
            <person name="Luo Z.H."/>
            <person name="Li M."/>
        </authorList>
    </citation>
    <scope>NUCLEOTIDE SEQUENCE [LARGE SCALE GENOMIC DNA]</scope>
    <source>
        <strain evidence="8">SpSt-556</strain>
    </source>
</reference>
<dbReference type="GO" id="GO:0030261">
    <property type="term" value="P:chromosome condensation"/>
    <property type="evidence" value="ECO:0007669"/>
    <property type="project" value="InterPro"/>
</dbReference>
<dbReference type="Gene3D" id="1.20.1060.20">
    <property type="match status" value="1"/>
</dbReference>
<dbReference type="InterPro" id="IPR011890">
    <property type="entry name" value="SMC_prok"/>
</dbReference>
<dbReference type="GO" id="GO:0003677">
    <property type="term" value="F:DNA binding"/>
    <property type="evidence" value="ECO:0007669"/>
    <property type="project" value="UniProtKB-UniRule"/>
</dbReference>
<evidence type="ECO:0000256" key="3">
    <source>
        <dbReference type="ARBA" id="ARBA00022840"/>
    </source>
</evidence>
<comment type="subunit">
    <text evidence="6">Homodimer.</text>
</comment>